<evidence type="ECO:0000256" key="14">
    <source>
        <dbReference type="ARBA" id="ARBA00023010"/>
    </source>
</evidence>
<dbReference type="PROSITE" id="PS50294">
    <property type="entry name" value="WD_REPEATS_REGION"/>
    <property type="match status" value="1"/>
</dbReference>
<dbReference type="STRING" id="7918.ENSLOCP00000011728"/>
<evidence type="ECO:0000256" key="11">
    <source>
        <dbReference type="ARBA" id="ARBA00022829"/>
    </source>
</evidence>
<dbReference type="HOGENOM" id="CLU_032441_1_2_1"/>
<keyword evidence="23" id="KW-1185">Reference proteome</keyword>
<dbReference type="GO" id="GO:0051301">
    <property type="term" value="P:cell division"/>
    <property type="evidence" value="ECO:0007669"/>
    <property type="project" value="UniProtKB-KW"/>
</dbReference>
<dbReference type="EMBL" id="AHAT01004763">
    <property type="status" value="NOT_ANNOTATED_CDS"/>
    <property type="molecule type" value="Genomic_DNA"/>
</dbReference>
<dbReference type="GO" id="GO:1904263">
    <property type="term" value="P:positive regulation of TORC1 signaling"/>
    <property type="evidence" value="ECO:0000318"/>
    <property type="project" value="GO_Central"/>
</dbReference>
<dbReference type="InterPro" id="IPR001680">
    <property type="entry name" value="WD40_rpt"/>
</dbReference>
<evidence type="ECO:0000256" key="18">
    <source>
        <dbReference type="ARBA" id="ARBA00023306"/>
    </source>
</evidence>
<dbReference type="EMBL" id="AHAT01004764">
    <property type="status" value="NOT_ANNOTATED_CDS"/>
    <property type="molecule type" value="Genomic_DNA"/>
</dbReference>
<evidence type="ECO:0000256" key="5">
    <source>
        <dbReference type="ARBA" id="ARBA00010102"/>
    </source>
</evidence>
<keyword evidence="6" id="KW-0813">Transport</keyword>
<feature type="region of interest" description="Disordered" evidence="21">
    <location>
        <begin position="384"/>
        <end position="421"/>
    </location>
</feature>
<evidence type="ECO:0000256" key="3">
    <source>
        <dbReference type="ARBA" id="ARBA00004629"/>
    </source>
</evidence>
<keyword evidence="8" id="KW-0132">Cell division</keyword>
<keyword evidence="15" id="KW-0509">mRNA transport</keyword>
<organism evidence="22 23">
    <name type="scientific">Lepisosteus oculatus</name>
    <name type="common">Spotted gar</name>
    <dbReference type="NCBI Taxonomy" id="7918"/>
    <lineage>
        <taxon>Eukaryota</taxon>
        <taxon>Metazoa</taxon>
        <taxon>Chordata</taxon>
        <taxon>Craniata</taxon>
        <taxon>Vertebrata</taxon>
        <taxon>Euteleostomi</taxon>
        <taxon>Actinopterygii</taxon>
        <taxon>Neopterygii</taxon>
        <taxon>Holostei</taxon>
        <taxon>Semionotiformes</taxon>
        <taxon>Lepisosteidae</taxon>
        <taxon>Lepisosteus</taxon>
    </lineage>
</organism>
<evidence type="ECO:0000256" key="9">
    <source>
        <dbReference type="ARBA" id="ARBA00022737"/>
    </source>
</evidence>
<dbReference type="InterPro" id="IPR015943">
    <property type="entry name" value="WD40/YVTN_repeat-like_dom_sf"/>
</dbReference>
<dbReference type="Gene3D" id="2.130.10.10">
    <property type="entry name" value="YVTN repeat-like/Quinoprotein amine dehydrogenase"/>
    <property type="match status" value="1"/>
</dbReference>
<dbReference type="AlphaFoldDB" id="W5MTL9"/>
<dbReference type="SMART" id="SM00320">
    <property type="entry name" value="WD40"/>
    <property type="match status" value="5"/>
</dbReference>
<evidence type="ECO:0000256" key="13">
    <source>
        <dbReference type="ARBA" id="ARBA00022927"/>
    </source>
</evidence>
<dbReference type="GO" id="GO:0031080">
    <property type="term" value="C:nuclear pore outer ring"/>
    <property type="evidence" value="ECO:0000318"/>
    <property type="project" value="GO_Central"/>
</dbReference>
<comment type="subcellular location">
    <subcellularLocation>
        <location evidence="3">Chromosome</location>
        <location evidence="3">Centromere</location>
        <location evidence="3">Kinetochore</location>
    </subcellularLocation>
    <subcellularLocation>
        <location evidence="4">Lysosome membrane</location>
    </subcellularLocation>
    <subcellularLocation>
        <location evidence="2">Nucleus</location>
        <location evidence="2">Nuclear pore complex</location>
    </subcellularLocation>
</comment>
<dbReference type="GO" id="GO:0015031">
    <property type="term" value="P:protein transport"/>
    <property type="evidence" value="ECO:0007669"/>
    <property type="project" value="UniProtKB-KW"/>
</dbReference>
<keyword evidence="9" id="KW-0677">Repeat</keyword>
<keyword evidence="14" id="KW-0811">Translocation</keyword>
<dbReference type="Pfam" id="PF00400">
    <property type="entry name" value="WD40"/>
    <property type="match status" value="4"/>
</dbReference>
<evidence type="ECO:0000256" key="16">
    <source>
        <dbReference type="ARBA" id="ARBA00023228"/>
    </source>
</evidence>
<keyword evidence="11" id="KW-0159">Chromosome partition</keyword>
<evidence type="ECO:0000313" key="23">
    <source>
        <dbReference type="Proteomes" id="UP000018468"/>
    </source>
</evidence>
<dbReference type="InterPro" id="IPR036322">
    <property type="entry name" value="WD40_repeat_dom_sf"/>
</dbReference>
<keyword evidence="18" id="KW-0131">Cell cycle</keyword>
<proteinExistence type="inferred from homology"/>
<dbReference type="FunFam" id="2.130.10.10:FF:000063">
    <property type="entry name" value="SEH1 like nucleoporin"/>
    <property type="match status" value="1"/>
</dbReference>
<dbReference type="GO" id="GO:0005198">
    <property type="term" value="F:structural molecule activity"/>
    <property type="evidence" value="ECO:0007669"/>
    <property type="project" value="InterPro"/>
</dbReference>
<dbReference type="GO" id="GO:0034198">
    <property type="term" value="P:cellular response to amino acid starvation"/>
    <property type="evidence" value="ECO:0000318"/>
    <property type="project" value="GO_Central"/>
</dbReference>
<dbReference type="FunCoup" id="W5MTL9">
    <property type="interactions" value="1295"/>
</dbReference>
<evidence type="ECO:0000256" key="1">
    <source>
        <dbReference type="ARBA" id="ARBA00002483"/>
    </source>
</evidence>
<evidence type="ECO:0000313" key="22">
    <source>
        <dbReference type="Ensembl" id="ENSLOCP00000011728.1"/>
    </source>
</evidence>
<dbReference type="GO" id="GO:0000776">
    <property type="term" value="C:kinetochore"/>
    <property type="evidence" value="ECO:0007669"/>
    <property type="project" value="UniProtKB-KW"/>
</dbReference>
<keyword evidence="7 20" id="KW-0853">WD repeat</keyword>
<evidence type="ECO:0000256" key="4">
    <source>
        <dbReference type="ARBA" id="ARBA00004656"/>
    </source>
</evidence>
<dbReference type="GeneTree" id="ENSGT00940000153393"/>
<evidence type="ECO:0000256" key="21">
    <source>
        <dbReference type="SAM" id="MobiDB-lite"/>
    </source>
</evidence>
<evidence type="ECO:0000256" key="6">
    <source>
        <dbReference type="ARBA" id="ARBA00022448"/>
    </source>
</evidence>
<dbReference type="InParanoid" id="W5MTL9"/>
<keyword evidence="12" id="KW-0995">Kinetochore</keyword>
<dbReference type="SUPFAM" id="SSF50978">
    <property type="entry name" value="WD40 repeat-like"/>
    <property type="match status" value="1"/>
</dbReference>
<dbReference type="Proteomes" id="UP000018468">
    <property type="component" value="Linkage group LG11"/>
</dbReference>
<keyword evidence="19" id="KW-0137">Centromere</keyword>
<dbReference type="Ensembl" id="ENSLOCT00000011746.1">
    <property type="protein sequence ID" value="ENSLOCP00000011728.1"/>
    <property type="gene ID" value="ENSLOCG00000009595.1"/>
</dbReference>
<dbReference type="PANTHER" id="PTHR11024">
    <property type="entry name" value="NUCLEAR PORE COMPLEX PROTEIN SEC13 / SEH1 FAMILY MEMBER"/>
    <property type="match status" value="1"/>
</dbReference>
<keyword evidence="17" id="KW-0539">Nucleus</keyword>
<keyword evidence="10" id="KW-0498">Mitosis</keyword>
<dbReference type="GO" id="GO:0005765">
    <property type="term" value="C:lysosomal membrane"/>
    <property type="evidence" value="ECO:0007669"/>
    <property type="project" value="UniProtKB-SubCell"/>
</dbReference>
<dbReference type="GO" id="GO:0007059">
    <property type="term" value="P:chromosome segregation"/>
    <property type="evidence" value="ECO:0007669"/>
    <property type="project" value="UniProtKB-KW"/>
</dbReference>
<keyword evidence="16" id="KW-0458">Lysosome</keyword>
<accession>W5MTL9</accession>
<dbReference type="Bgee" id="ENSLOCG00000009595">
    <property type="expression patterns" value="Expressed in larva and 13 other cell types or tissues"/>
</dbReference>
<protein>
    <submittedName>
        <fullName evidence="22">SEH1-like (S. cerevisiae)</fullName>
    </submittedName>
</protein>
<evidence type="ECO:0000256" key="12">
    <source>
        <dbReference type="ARBA" id="ARBA00022838"/>
    </source>
</evidence>
<comment type="function">
    <text evidence="1">Component of the Nup107-160 subcomplex of the nuclear pore complex (NPC). The Nup107-160 subcomplex is required for the assembly of a functional NPC. The Nup107-160 subcomplex is also required for normal kinetochore microtubule attachment, mitotic progression and chromosome segregation. This subunit plays a role in recruitment of the Nup107-160 subcomplex to the kinetochore.</text>
</comment>
<comment type="similarity">
    <text evidence="5">Belongs to the WD repeat SEC13 family.</text>
</comment>
<evidence type="ECO:0000256" key="15">
    <source>
        <dbReference type="ARBA" id="ARBA00023132"/>
    </source>
</evidence>
<keyword evidence="13" id="KW-0653">Protein transport</keyword>
<evidence type="ECO:0000256" key="19">
    <source>
        <dbReference type="ARBA" id="ARBA00023328"/>
    </source>
</evidence>
<dbReference type="GO" id="GO:0035859">
    <property type="term" value="C:Seh1-associated complex"/>
    <property type="evidence" value="ECO:0000318"/>
    <property type="project" value="GO_Central"/>
</dbReference>
<keyword evidence="15" id="KW-0906">Nuclear pore complex</keyword>
<feature type="compositionally biased region" description="Polar residues" evidence="21">
    <location>
        <begin position="384"/>
        <end position="394"/>
    </location>
</feature>
<evidence type="ECO:0000256" key="10">
    <source>
        <dbReference type="ARBA" id="ARBA00022776"/>
    </source>
</evidence>
<evidence type="ECO:0000256" key="7">
    <source>
        <dbReference type="ARBA" id="ARBA00022574"/>
    </source>
</evidence>
<evidence type="ECO:0000256" key="8">
    <source>
        <dbReference type="ARBA" id="ARBA00022618"/>
    </source>
</evidence>
<evidence type="ECO:0000256" key="20">
    <source>
        <dbReference type="PROSITE-ProRule" id="PRU00221"/>
    </source>
</evidence>
<name>W5MTL9_LEPOC</name>
<evidence type="ECO:0000256" key="17">
    <source>
        <dbReference type="ARBA" id="ARBA00023242"/>
    </source>
</evidence>
<feature type="repeat" description="WD" evidence="20">
    <location>
        <begin position="332"/>
        <end position="364"/>
    </location>
</feature>
<evidence type="ECO:0000256" key="2">
    <source>
        <dbReference type="ARBA" id="ARBA00004567"/>
    </source>
</evidence>
<sequence>MFVARSIAADHKDLIHDVSYDFHGRRMATCSSDQSVKSSMRHLKTYNSTTCSNVQASQVWDKSENGEWHCTASWKTHSGSVWRVTWAHPEFGQVLASCSFDRTAAVWEEIVGESNDKQRGQSHWIKRTTLVDSRTSVTDVKFAPKHMGLMLTTCSADGVVRIYEAPDVMNLSQWSLQHEISCKLSCSCISWNPSSSRAHSPMIAVGSDDSNVAYGGKVQIYEYNENTRKYAKAETLMTVTEPVHDIAFAPNLGRSFHVLAVATKDVRIFKLIPLRSTVFLISSNSGYNISARAVTDSMKNQFNNCLCALPDRRETSSSTGPTKFEVQIVAQFENHNSQVWRVSWNITSTLLASSGDDGCVRLWKANYMDNWKCTGILKGDGSPVNGSSNQQGILNSAAGSAGQASQNSLNGSSAGRLHYRW</sequence>
<reference evidence="22" key="2">
    <citation type="submission" date="2025-08" db="UniProtKB">
        <authorList>
            <consortium name="Ensembl"/>
        </authorList>
    </citation>
    <scope>IDENTIFICATION</scope>
</reference>
<dbReference type="InterPro" id="IPR037363">
    <property type="entry name" value="Sec13/Seh1_fam"/>
</dbReference>
<dbReference type="PANTHER" id="PTHR11024:SF3">
    <property type="entry name" value="NUCLEOPORIN SEH1"/>
    <property type="match status" value="1"/>
</dbReference>
<reference evidence="22" key="3">
    <citation type="submission" date="2025-09" db="UniProtKB">
        <authorList>
            <consortium name="Ensembl"/>
        </authorList>
    </citation>
    <scope>IDENTIFICATION</scope>
</reference>
<reference evidence="23" key="1">
    <citation type="submission" date="2011-12" db="EMBL/GenBank/DDBJ databases">
        <title>The Draft Genome of Lepisosteus oculatus.</title>
        <authorList>
            <consortium name="The Broad Institute Genome Assembly &amp; Analysis Group"/>
            <consortium name="Computational R&amp;D Group"/>
            <consortium name="and Sequencing Platform"/>
            <person name="Di Palma F."/>
            <person name="Alfoldi J."/>
            <person name="Johnson J."/>
            <person name="Berlin A."/>
            <person name="Gnerre S."/>
            <person name="Jaffe D."/>
            <person name="MacCallum I."/>
            <person name="Young S."/>
            <person name="Walker B.J."/>
            <person name="Lander E.S."/>
            <person name="Lindblad-Toh K."/>
        </authorList>
    </citation>
    <scope>NUCLEOTIDE SEQUENCE [LARGE SCALE GENOMIC DNA]</scope>
</reference>
<dbReference type="eggNOG" id="KOG2445">
    <property type="taxonomic scope" value="Eukaryota"/>
</dbReference>
<feature type="compositionally biased region" description="Low complexity" evidence="21">
    <location>
        <begin position="395"/>
        <end position="408"/>
    </location>
</feature>
<dbReference type="PROSITE" id="PS50082">
    <property type="entry name" value="WD_REPEATS_2"/>
    <property type="match status" value="1"/>
</dbReference>